<feature type="chain" id="PRO_5040721928" evidence="1">
    <location>
        <begin position="21"/>
        <end position="392"/>
    </location>
</feature>
<dbReference type="SUPFAM" id="SSF63829">
    <property type="entry name" value="Calcium-dependent phosphotriesterase"/>
    <property type="match status" value="1"/>
</dbReference>
<reference evidence="2" key="1">
    <citation type="submission" date="2023-02" db="EMBL/GenBank/DDBJ databases">
        <title>Actinokineospora globicatena NBRC 15670.</title>
        <authorList>
            <person name="Ichikawa N."/>
            <person name="Sato H."/>
            <person name="Tonouchi N."/>
        </authorList>
    </citation>
    <scope>NUCLEOTIDE SEQUENCE</scope>
    <source>
        <strain evidence="2">NBRC 15670</strain>
    </source>
</reference>
<keyword evidence="3" id="KW-1185">Reference proteome</keyword>
<protein>
    <submittedName>
        <fullName evidence="2">Virginiamycin B lyase</fullName>
    </submittedName>
</protein>
<dbReference type="AlphaFoldDB" id="A0A9W6V6P9"/>
<name>A0A9W6V6P9_9PSEU</name>
<dbReference type="InterPro" id="IPR015943">
    <property type="entry name" value="WD40/YVTN_repeat-like_dom_sf"/>
</dbReference>
<dbReference type="Pfam" id="PF24684">
    <property type="entry name" value="Vgb_lyase"/>
    <property type="match status" value="1"/>
</dbReference>
<comment type="caution">
    <text evidence="2">The sequence shown here is derived from an EMBL/GenBank/DDBJ whole genome shotgun (WGS) entry which is preliminary data.</text>
</comment>
<dbReference type="PANTHER" id="PTHR40274:SF3">
    <property type="entry name" value="VIRGINIAMYCIN B LYASE"/>
    <property type="match status" value="1"/>
</dbReference>
<dbReference type="PANTHER" id="PTHR40274">
    <property type="entry name" value="VIRGINIAMYCIN B LYASE"/>
    <property type="match status" value="1"/>
</dbReference>
<dbReference type="Proteomes" id="UP001165042">
    <property type="component" value="Unassembled WGS sequence"/>
</dbReference>
<dbReference type="EMBL" id="BSSD01000001">
    <property type="protein sequence ID" value="GLW90602.1"/>
    <property type="molecule type" value="Genomic_DNA"/>
</dbReference>
<dbReference type="InterPro" id="IPR051344">
    <property type="entry name" value="Vgb"/>
</dbReference>
<keyword evidence="1" id="KW-0732">Signal</keyword>
<dbReference type="Gene3D" id="2.130.10.10">
    <property type="entry name" value="YVTN repeat-like/Quinoprotein amine dehydrogenase"/>
    <property type="match status" value="2"/>
</dbReference>
<evidence type="ECO:0000313" key="3">
    <source>
        <dbReference type="Proteomes" id="UP001165042"/>
    </source>
</evidence>
<gene>
    <name evidence="2" type="primary">vgb</name>
    <name evidence="2" type="ORF">Aglo03_14180</name>
</gene>
<evidence type="ECO:0000313" key="2">
    <source>
        <dbReference type="EMBL" id="GLW90602.1"/>
    </source>
</evidence>
<keyword evidence="2" id="KW-0456">Lyase</keyword>
<organism evidence="2 3">
    <name type="scientific">Actinokineospora globicatena</name>
    <dbReference type="NCBI Taxonomy" id="103729"/>
    <lineage>
        <taxon>Bacteria</taxon>
        <taxon>Bacillati</taxon>
        <taxon>Actinomycetota</taxon>
        <taxon>Actinomycetes</taxon>
        <taxon>Pseudonocardiales</taxon>
        <taxon>Pseudonocardiaceae</taxon>
        <taxon>Actinokineospora</taxon>
    </lineage>
</organism>
<proteinExistence type="predicted"/>
<sequence length="392" mass="41286">MRFVLALVLVLVLSPTPAYSVAPITGVAGVAEAAGIAGVIGNSPAAEYPSIVEHGPVPSSLPIGGVCEVEFDRTGALWVEQYLSSQVTRFEQATGRFTTFSTPMPLSVPGGMDVDLAGDLWLPQVTGNSLLRVDTADGSMTELPLPWANAFTLERLHLGIGLPNDLALGPDGALWFTLGGLNSIGRYDPRTGAWDRFPVPGEILGQVGALFGIIKPGPGRTVLFDLPQLNKVATLDVDTHRFTQYVMPTPLSFPVGLRTAADGTIWVAEALGMKIAHITPGTGQITEYPLLGVNGLLTSLLDGLAIGSIGNPLPMPGPIAEAGDGNIYFAVSFPAAFGLGNQIARFNPTTHQVRTWPTPSSASYPCDINVHDPTAIWFGLLTTNKIAHLPLP</sequence>
<dbReference type="RefSeq" id="WP_285608721.1">
    <property type="nucleotide sequence ID" value="NZ_BSSD01000001.1"/>
</dbReference>
<dbReference type="GO" id="GO:0016829">
    <property type="term" value="F:lyase activity"/>
    <property type="evidence" value="ECO:0007669"/>
    <property type="project" value="UniProtKB-KW"/>
</dbReference>
<feature type="signal peptide" evidence="1">
    <location>
        <begin position="1"/>
        <end position="20"/>
    </location>
</feature>
<accession>A0A9W6V6P9</accession>
<evidence type="ECO:0000256" key="1">
    <source>
        <dbReference type="SAM" id="SignalP"/>
    </source>
</evidence>